<protein>
    <submittedName>
        <fullName evidence="1">Uncharacterized protein</fullName>
    </submittedName>
</protein>
<reference evidence="1 2" key="1">
    <citation type="journal article" date="2015" name="Biotechnol. Biofuels">
        <title>Enhanced degradation of softwood versus hardwood by the white-rot fungus Pycnoporus coccineus.</title>
        <authorList>
            <person name="Couturier M."/>
            <person name="Navarro D."/>
            <person name="Chevret D."/>
            <person name="Henrissat B."/>
            <person name="Piumi F."/>
            <person name="Ruiz-Duenas F.J."/>
            <person name="Martinez A.T."/>
            <person name="Grigoriev I.V."/>
            <person name="Riley R."/>
            <person name="Lipzen A."/>
            <person name="Berrin J.G."/>
            <person name="Master E.R."/>
            <person name="Rosso M.N."/>
        </authorList>
    </citation>
    <scope>NUCLEOTIDE SEQUENCE [LARGE SCALE GENOMIC DNA]</scope>
    <source>
        <strain evidence="1 2">BRFM310</strain>
    </source>
</reference>
<dbReference type="Proteomes" id="UP000193067">
    <property type="component" value="Unassembled WGS sequence"/>
</dbReference>
<gene>
    <name evidence="1" type="ORF">PYCCODRAFT_1432282</name>
</gene>
<evidence type="ECO:0000313" key="2">
    <source>
        <dbReference type="Proteomes" id="UP000193067"/>
    </source>
</evidence>
<proteinExistence type="predicted"/>
<name>A0A1Y2IXD2_TRAC3</name>
<accession>A0A1Y2IXD2</accession>
<keyword evidence="2" id="KW-1185">Reference proteome</keyword>
<dbReference type="EMBL" id="KZ084092">
    <property type="protein sequence ID" value="OSD05747.1"/>
    <property type="molecule type" value="Genomic_DNA"/>
</dbReference>
<dbReference type="AlphaFoldDB" id="A0A1Y2IXD2"/>
<organism evidence="1 2">
    <name type="scientific">Trametes coccinea (strain BRFM310)</name>
    <name type="common">Pycnoporus coccineus</name>
    <dbReference type="NCBI Taxonomy" id="1353009"/>
    <lineage>
        <taxon>Eukaryota</taxon>
        <taxon>Fungi</taxon>
        <taxon>Dikarya</taxon>
        <taxon>Basidiomycota</taxon>
        <taxon>Agaricomycotina</taxon>
        <taxon>Agaricomycetes</taxon>
        <taxon>Polyporales</taxon>
        <taxon>Polyporaceae</taxon>
        <taxon>Trametes</taxon>
    </lineage>
</organism>
<sequence>MYLRPCRHLPLLPIAYLLSRSAVFLTSSLRPADACIARARPAGRLGLSIGSEPAALTPCVLVSSPRNWADGPPTPLAHAAGMIFCYIWVRQEESSPGLPRFGQNLLNASPSQRDITACGLDSCYPAPFTARLRTVKEPRISRVRTSVSNGLPETVDGGRGARRLLVIPGLLLYFPKEI</sequence>
<evidence type="ECO:0000313" key="1">
    <source>
        <dbReference type="EMBL" id="OSD05747.1"/>
    </source>
</evidence>